<protein>
    <submittedName>
        <fullName evidence="8">ABC transporter ATP-binding protein/permease</fullName>
    </submittedName>
</protein>
<proteinExistence type="predicted"/>
<dbReference type="PANTHER" id="PTHR43394:SF1">
    <property type="entry name" value="ATP-BINDING CASSETTE SUB-FAMILY B MEMBER 10, MITOCHONDRIAL"/>
    <property type="match status" value="1"/>
</dbReference>
<reference evidence="8 9" key="1">
    <citation type="submission" date="2021-06" db="EMBL/GenBank/DDBJ databases">
        <authorList>
            <person name="Sun Q."/>
            <person name="Li D."/>
        </authorList>
    </citation>
    <scope>NUCLEOTIDE SEQUENCE [LARGE SCALE GENOMIC DNA]</scope>
    <source>
        <strain evidence="8 9">MSJ-4</strain>
    </source>
</reference>
<organism evidence="8 9">
    <name type="scientific">Clostridium simiarum</name>
    <dbReference type="NCBI Taxonomy" id="2841506"/>
    <lineage>
        <taxon>Bacteria</taxon>
        <taxon>Bacillati</taxon>
        <taxon>Bacillota</taxon>
        <taxon>Clostridia</taxon>
        <taxon>Eubacteriales</taxon>
        <taxon>Clostridiaceae</taxon>
        <taxon>Clostridium</taxon>
    </lineage>
</organism>
<dbReference type="PANTHER" id="PTHR43394">
    <property type="entry name" value="ATP-DEPENDENT PERMEASE MDL1, MITOCHONDRIAL"/>
    <property type="match status" value="1"/>
</dbReference>
<keyword evidence="3 5" id="KW-1133">Transmembrane helix</keyword>
<feature type="domain" description="ABC transmembrane type-1" evidence="7">
    <location>
        <begin position="28"/>
        <end position="310"/>
    </location>
</feature>
<dbReference type="SMART" id="SM00382">
    <property type="entry name" value="AAA"/>
    <property type="match status" value="1"/>
</dbReference>
<evidence type="ECO:0000259" key="7">
    <source>
        <dbReference type="PROSITE" id="PS50929"/>
    </source>
</evidence>
<evidence type="ECO:0000259" key="6">
    <source>
        <dbReference type="PROSITE" id="PS50893"/>
    </source>
</evidence>
<evidence type="ECO:0000256" key="4">
    <source>
        <dbReference type="ARBA" id="ARBA00023136"/>
    </source>
</evidence>
<dbReference type="CDD" id="cd07346">
    <property type="entry name" value="ABC_6TM_exporters"/>
    <property type="match status" value="1"/>
</dbReference>
<dbReference type="RefSeq" id="WP_216457226.1">
    <property type="nucleotide sequence ID" value="NZ_JAHLQL010000004.1"/>
</dbReference>
<dbReference type="InterPro" id="IPR003593">
    <property type="entry name" value="AAA+_ATPase"/>
</dbReference>
<feature type="transmembrane region" description="Helical" evidence="5">
    <location>
        <begin position="64"/>
        <end position="84"/>
    </location>
</feature>
<dbReference type="InterPro" id="IPR003439">
    <property type="entry name" value="ABC_transporter-like_ATP-bd"/>
</dbReference>
<feature type="transmembrane region" description="Helical" evidence="5">
    <location>
        <begin position="143"/>
        <end position="161"/>
    </location>
</feature>
<comment type="caution">
    <text evidence="8">The sequence shown here is derived from an EMBL/GenBank/DDBJ whole genome shotgun (WGS) entry which is preliminary data.</text>
</comment>
<evidence type="ECO:0000313" key="8">
    <source>
        <dbReference type="EMBL" id="MBU5592442.1"/>
    </source>
</evidence>
<dbReference type="Pfam" id="PF00005">
    <property type="entry name" value="ABC_tran"/>
    <property type="match status" value="1"/>
</dbReference>
<accession>A0ABS6F1Q7</accession>
<evidence type="ECO:0000256" key="2">
    <source>
        <dbReference type="ARBA" id="ARBA00022692"/>
    </source>
</evidence>
<keyword evidence="4 5" id="KW-0472">Membrane</keyword>
<dbReference type="Proteomes" id="UP000736583">
    <property type="component" value="Unassembled WGS sequence"/>
</dbReference>
<dbReference type="PROSITE" id="PS00211">
    <property type="entry name" value="ABC_TRANSPORTER_1"/>
    <property type="match status" value="1"/>
</dbReference>
<keyword evidence="8" id="KW-0067">ATP-binding</keyword>
<dbReference type="InterPro" id="IPR039421">
    <property type="entry name" value="Type_1_exporter"/>
</dbReference>
<feature type="domain" description="ABC transporter" evidence="6">
    <location>
        <begin position="344"/>
        <end position="578"/>
    </location>
</feature>
<evidence type="ECO:0000313" key="9">
    <source>
        <dbReference type="Proteomes" id="UP000736583"/>
    </source>
</evidence>
<feature type="transmembrane region" description="Helical" evidence="5">
    <location>
        <begin position="167"/>
        <end position="185"/>
    </location>
</feature>
<sequence>MKQSSKINVYNMLLFVFKRVTKQWSYLIISILALIMTAGLQFGIPQITQRIIDDVIPNQDQNQLLWQLALLLLMALALNILNYLSTYLISLVSQTAIVDLRVDLYEHTLKQDFSFFEAQKTGDLMTRFTSDIGTIQNLISPNTLGLIGNIITFIFVLSFMLVKDWRLTLLIGLTFPLLFLLNRFFSSHIKAAYKKVRGSTARINNQLQTSLTSVLLIKNFATESYETSKFQAVNEENKENLIKASKLQALFSPTIDMINYLGMALVLGYGSFMVMKGNLSVGEVVSYLAYLKLLQNPMRAFSQMVSRLQQALVSYERITEVFMISPQIVDKPKVVDFPVMNQGISIKSVHFGYEEMQEVLKDISFELPYGKVTALIGSSGSGKTTVTRLLTRLYDPTKGDILVDGKELKSYGIQSLRQNIGIVTQDIEIIDGTIKENILYGSPYATEDELLSAARGANILKFIESLPNKFETKVGERGIKLSGGQKQRIAIARVFLKNAPLLILDEATAALDNESERHIQGALEALMKDRTSLVIAHRLSTIHHADNILVMESGSIVESGNHQELIASSGRYKELYQAQFD</sequence>
<dbReference type="InterPro" id="IPR017871">
    <property type="entry name" value="ABC_transporter-like_CS"/>
</dbReference>
<evidence type="ECO:0000256" key="3">
    <source>
        <dbReference type="ARBA" id="ARBA00022989"/>
    </source>
</evidence>
<keyword evidence="9" id="KW-1185">Reference proteome</keyword>
<evidence type="ECO:0000256" key="5">
    <source>
        <dbReference type="SAM" id="Phobius"/>
    </source>
</evidence>
<dbReference type="Pfam" id="PF00664">
    <property type="entry name" value="ABC_membrane"/>
    <property type="match status" value="1"/>
</dbReference>
<feature type="transmembrane region" description="Helical" evidence="5">
    <location>
        <begin position="24"/>
        <end position="44"/>
    </location>
</feature>
<dbReference type="EMBL" id="JAHLQL010000004">
    <property type="protein sequence ID" value="MBU5592442.1"/>
    <property type="molecule type" value="Genomic_DNA"/>
</dbReference>
<dbReference type="GO" id="GO:0005524">
    <property type="term" value="F:ATP binding"/>
    <property type="evidence" value="ECO:0007669"/>
    <property type="project" value="UniProtKB-KW"/>
</dbReference>
<dbReference type="InterPro" id="IPR011527">
    <property type="entry name" value="ABC1_TM_dom"/>
</dbReference>
<keyword evidence="8" id="KW-0547">Nucleotide-binding</keyword>
<dbReference type="PROSITE" id="PS50929">
    <property type="entry name" value="ABC_TM1F"/>
    <property type="match status" value="1"/>
</dbReference>
<feature type="transmembrane region" description="Helical" evidence="5">
    <location>
        <begin position="257"/>
        <end position="275"/>
    </location>
</feature>
<evidence type="ECO:0000256" key="1">
    <source>
        <dbReference type="ARBA" id="ARBA00004141"/>
    </source>
</evidence>
<comment type="subcellular location">
    <subcellularLocation>
        <location evidence="1">Membrane</location>
        <topology evidence="1">Multi-pass membrane protein</topology>
    </subcellularLocation>
</comment>
<name>A0ABS6F1Q7_9CLOT</name>
<dbReference type="PROSITE" id="PS50893">
    <property type="entry name" value="ABC_TRANSPORTER_2"/>
    <property type="match status" value="1"/>
</dbReference>
<gene>
    <name evidence="8" type="ORF">KQI89_11810</name>
</gene>
<keyword evidence="2 5" id="KW-0812">Transmembrane</keyword>